<evidence type="ECO:0000256" key="3">
    <source>
        <dbReference type="SAM" id="MobiDB-lite"/>
    </source>
</evidence>
<feature type="domain" description="Plastocyanin-like" evidence="5">
    <location>
        <begin position="742"/>
        <end position="763"/>
    </location>
</feature>
<dbReference type="PANTHER" id="PTHR24104">
    <property type="entry name" value="E3 UBIQUITIN-PROTEIN LIGASE NHLRC1-RELATED"/>
    <property type="match status" value="1"/>
</dbReference>
<evidence type="ECO:0000256" key="1">
    <source>
        <dbReference type="ARBA" id="ARBA00022737"/>
    </source>
</evidence>
<dbReference type="GO" id="GO:0000209">
    <property type="term" value="P:protein polyubiquitination"/>
    <property type="evidence" value="ECO:0007669"/>
    <property type="project" value="TreeGrafter"/>
</dbReference>
<dbReference type="SUPFAM" id="SSF49503">
    <property type="entry name" value="Cupredoxins"/>
    <property type="match status" value="2"/>
</dbReference>
<accession>A0A8S4MMW5</accession>
<dbReference type="PANTHER" id="PTHR24104:SF50">
    <property type="entry name" value="SMP-30_GLUCONOLACTONASE_LRE-LIKE REGION DOMAIN-CONTAINING PROTEIN"/>
    <property type="match status" value="1"/>
</dbReference>
<dbReference type="InterPro" id="IPR008972">
    <property type="entry name" value="Cupredoxin"/>
</dbReference>
<dbReference type="InterPro" id="IPR001258">
    <property type="entry name" value="NHL_repeat"/>
</dbReference>
<dbReference type="PROSITE" id="PS51125">
    <property type="entry name" value="NHL"/>
    <property type="match status" value="1"/>
</dbReference>
<dbReference type="SUPFAM" id="SSF63829">
    <property type="entry name" value="Calcium-dependent phosphotriesterase"/>
    <property type="match status" value="1"/>
</dbReference>
<feature type="compositionally biased region" description="Polar residues" evidence="3">
    <location>
        <begin position="51"/>
        <end position="64"/>
    </location>
</feature>
<organism evidence="6 7">
    <name type="scientific">Branchiostoma lanceolatum</name>
    <name type="common">Common lancelet</name>
    <name type="synonym">Amphioxus lanceolatum</name>
    <dbReference type="NCBI Taxonomy" id="7740"/>
    <lineage>
        <taxon>Eukaryota</taxon>
        <taxon>Metazoa</taxon>
        <taxon>Chordata</taxon>
        <taxon>Cephalochordata</taxon>
        <taxon>Leptocardii</taxon>
        <taxon>Amphioxiformes</taxon>
        <taxon>Branchiostomatidae</taxon>
        <taxon>Branchiostoma</taxon>
    </lineage>
</organism>
<evidence type="ECO:0000259" key="5">
    <source>
        <dbReference type="Pfam" id="PF07731"/>
    </source>
</evidence>
<comment type="caution">
    <text evidence="6">The sequence shown here is derived from an EMBL/GenBank/DDBJ whole genome shotgun (WGS) entry which is preliminary data.</text>
</comment>
<dbReference type="GO" id="GO:0005507">
    <property type="term" value="F:copper ion binding"/>
    <property type="evidence" value="ECO:0007669"/>
    <property type="project" value="InterPro"/>
</dbReference>
<dbReference type="CDD" id="cd05819">
    <property type="entry name" value="NHL"/>
    <property type="match status" value="1"/>
</dbReference>
<evidence type="ECO:0000259" key="4">
    <source>
        <dbReference type="Pfam" id="PF00394"/>
    </source>
</evidence>
<dbReference type="InterPro" id="IPR001117">
    <property type="entry name" value="Cu-oxidase_2nd"/>
</dbReference>
<dbReference type="Pfam" id="PF00394">
    <property type="entry name" value="Cu-oxidase"/>
    <property type="match status" value="1"/>
</dbReference>
<feature type="region of interest" description="Disordered" evidence="3">
    <location>
        <begin position="33"/>
        <end position="118"/>
    </location>
</feature>
<evidence type="ECO:0000313" key="7">
    <source>
        <dbReference type="Proteomes" id="UP000838412"/>
    </source>
</evidence>
<dbReference type="Pfam" id="PF01436">
    <property type="entry name" value="NHL"/>
    <property type="match status" value="1"/>
</dbReference>
<dbReference type="OrthoDB" id="342730at2759"/>
<feature type="repeat" description="NHL" evidence="2">
    <location>
        <begin position="395"/>
        <end position="438"/>
    </location>
</feature>
<dbReference type="GO" id="GO:0043161">
    <property type="term" value="P:proteasome-mediated ubiquitin-dependent protein catabolic process"/>
    <property type="evidence" value="ECO:0007669"/>
    <property type="project" value="TreeGrafter"/>
</dbReference>
<dbReference type="CDD" id="cd13884">
    <property type="entry name" value="CuRO_2_tcLCC_insect_like"/>
    <property type="match status" value="1"/>
</dbReference>
<reference evidence="6" key="1">
    <citation type="submission" date="2022-01" db="EMBL/GenBank/DDBJ databases">
        <authorList>
            <person name="Braso-Vives M."/>
        </authorList>
    </citation>
    <scope>NUCLEOTIDE SEQUENCE</scope>
</reference>
<keyword evidence="7" id="KW-1185">Reference proteome</keyword>
<evidence type="ECO:0000313" key="6">
    <source>
        <dbReference type="EMBL" id="CAH1275644.1"/>
    </source>
</evidence>
<dbReference type="EMBL" id="CAKMNS010000044">
    <property type="protein sequence ID" value="CAH1275644.1"/>
    <property type="molecule type" value="Genomic_DNA"/>
</dbReference>
<dbReference type="Gene3D" id="2.60.40.420">
    <property type="entry name" value="Cupredoxins - blue copper proteins"/>
    <property type="match status" value="2"/>
</dbReference>
<dbReference type="GO" id="GO:0061630">
    <property type="term" value="F:ubiquitin protein ligase activity"/>
    <property type="evidence" value="ECO:0007669"/>
    <property type="project" value="TreeGrafter"/>
</dbReference>
<name>A0A8S4MMW5_BRALA</name>
<proteinExistence type="predicted"/>
<dbReference type="GO" id="GO:0016491">
    <property type="term" value="F:oxidoreductase activity"/>
    <property type="evidence" value="ECO:0007669"/>
    <property type="project" value="InterPro"/>
</dbReference>
<gene>
    <name evidence="6" type="primary">TRIM2</name>
    <name evidence="6" type="ORF">BLAG_LOCUS25760</name>
</gene>
<keyword evidence="1" id="KW-0677">Repeat</keyword>
<dbReference type="InterPro" id="IPR011042">
    <property type="entry name" value="6-blade_b-propeller_TolB-like"/>
</dbReference>
<evidence type="ECO:0000256" key="2">
    <source>
        <dbReference type="PROSITE-ProRule" id="PRU00504"/>
    </source>
</evidence>
<dbReference type="InterPro" id="IPR050952">
    <property type="entry name" value="TRIM-NHL_E3_ligases"/>
</dbReference>
<protein>
    <submittedName>
        <fullName evidence="6">TRIM2 protein</fullName>
    </submittedName>
</protein>
<dbReference type="Pfam" id="PF07731">
    <property type="entry name" value="Cu-oxidase_2"/>
    <property type="match status" value="1"/>
</dbReference>
<dbReference type="Gene3D" id="2.120.10.30">
    <property type="entry name" value="TolB, C-terminal domain"/>
    <property type="match status" value="2"/>
</dbReference>
<dbReference type="InterPro" id="IPR011706">
    <property type="entry name" value="Cu-oxidase_C"/>
</dbReference>
<sequence>MTHTTLGGKCKGGWNTVRNGSCLNTVNMSRRGFSYPPDDDSPNLRNDDISDASSAESPTENASDVFNGPREGSGQPSSPHGHTGALPPTRVPMTPAPENRREKQTNGRVPTPSLVKEGYDHCVNTGGRAKWNLAKGMKANSVPNDETTKAILGYVQGLLSDYTDKIHTVKAAVDTYFDSKRREEMRTKAGKIEKHQVSGGGNRAQIITFGDESGAGKLRRARGVVVSPDSMIWVADRYKTHLQVYSMEGVYLCQFPTGAPGLGYPSKRPSDVSIDEDGHLWVLMIGYPASPDSVVQFSRDGHLKASFDLPDTVPRVAIRGMAVDLRNNHVFVTWSGGYGGGVQAFGPDGKVLWDVSSPQRMKRPMNVAVDGKGNIFVSDVYAHLIYIYDETGQYVSKFGGSGLSGGRLNRPRGICADRSGHILVADSDSGRVVMYTDRGRYVRHITVRAYQRSFSHDGVKLSSRAFNSALVNGRGRYGNNKAPLSTFSVTPGGDVGFRIIHVGPDYPFRFSIDQHELTVTASDGFDLIPRIVQSDIIYPGESYDVTINGTLPPDLYWIRAETPRAGHCTKCYPYDEVNVVLDDVIQEVRAILAYQGFTADRDPTTTKRNCSEEKPCYVFNCPFAGYPENTNTRCISVADSQVYSSEDAEESKFTVKDDEESHNTKDLGVTEIFLNFNFIIGSSVNGHRFVGPTAPLHQNNTEATVPCDEEQCLRNGCRCTHITSRTTGPSNTMAPLSLTLSVTHHSVHIHGHAFQVVGMGYPSYDRTTGTGIRMPVARI</sequence>
<dbReference type="AlphaFoldDB" id="A0A8S4MMW5"/>
<feature type="domain" description="Plastocyanin-like" evidence="4">
    <location>
        <begin position="465"/>
        <end position="561"/>
    </location>
</feature>
<dbReference type="Proteomes" id="UP000838412">
    <property type="component" value="Unassembled WGS sequence"/>
</dbReference>